<name>A0A9Q3EYJ5_9BASI</name>
<gene>
    <name evidence="1" type="ORF">O181_067293</name>
</gene>
<accession>A0A9Q3EYJ5</accession>
<reference evidence="1" key="1">
    <citation type="submission" date="2021-03" db="EMBL/GenBank/DDBJ databases">
        <title>Draft genome sequence of rust myrtle Austropuccinia psidii MF-1, a brazilian biotype.</title>
        <authorList>
            <person name="Quecine M.C."/>
            <person name="Pachon D.M.R."/>
            <person name="Bonatelli M.L."/>
            <person name="Correr F.H."/>
            <person name="Franceschini L.M."/>
            <person name="Leite T.F."/>
            <person name="Margarido G.R.A."/>
            <person name="Almeida C.A."/>
            <person name="Ferrarezi J.A."/>
            <person name="Labate C.A."/>
        </authorList>
    </citation>
    <scope>NUCLEOTIDE SEQUENCE</scope>
    <source>
        <strain evidence="1">MF-1</strain>
    </source>
</reference>
<evidence type="ECO:0000313" key="2">
    <source>
        <dbReference type="Proteomes" id="UP000765509"/>
    </source>
</evidence>
<proteinExistence type="predicted"/>
<organism evidence="1 2">
    <name type="scientific">Austropuccinia psidii MF-1</name>
    <dbReference type="NCBI Taxonomy" id="1389203"/>
    <lineage>
        <taxon>Eukaryota</taxon>
        <taxon>Fungi</taxon>
        <taxon>Dikarya</taxon>
        <taxon>Basidiomycota</taxon>
        <taxon>Pucciniomycotina</taxon>
        <taxon>Pucciniomycetes</taxon>
        <taxon>Pucciniales</taxon>
        <taxon>Sphaerophragmiaceae</taxon>
        <taxon>Austropuccinia</taxon>
    </lineage>
</organism>
<dbReference type="EMBL" id="AVOT02033638">
    <property type="protein sequence ID" value="MBW0527578.1"/>
    <property type="molecule type" value="Genomic_DNA"/>
</dbReference>
<keyword evidence="2" id="KW-1185">Reference proteome</keyword>
<protein>
    <submittedName>
        <fullName evidence="1">Uncharacterized protein</fullName>
    </submittedName>
</protein>
<dbReference type="AlphaFoldDB" id="A0A9Q3EYJ5"/>
<dbReference type="Proteomes" id="UP000765509">
    <property type="component" value="Unassembled WGS sequence"/>
</dbReference>
<comment type="caution">
    <text evidence="1">The sequence shown here is derived from an EMBL/GenBank/DDBJ whole genome shotgun (WGS) entry which is preliminary data.</text>
</comment>
<sequence>MINMKILRKCGGELEHAIKCGFVELCLTGDYLNSIGDIITRKIIGNTWIRKPMESKIVPKTSIEDRRPKIPALKCHECGSNSHLESTCNKAAKINEA</sequence>
<evidence type="ECO:0000313" key="1">
    <source>
        <dbReference type="EMBL" id="MBW0527578.1"/>
    </source>
</evidence>